<evidence type="ECO:0000313" key="2">
    <source>
        <dbReference type="Proteomes" id="UP001234202"/>
    </source>
</evidence>
<sequence length="438" mass="49499">MWLRGSKIRASYIKYAQQERLKMAQRITDLEREIDGKEGEVAAARVRLERLENADREQMEKRKRSPIYLSLLHHRTVISALRSQKHQLEEEVDELKRILKELSEGYNPNYQDMAVKAAVVGYTEKYSPQPIEETSETPTENPTSEQNQQPEDEQSLPVVTEQELDELEKLDLEALIVSADSDVGGTGEGQGEGDAEGHEGARESSVTVYRIDQYIPDALYESYESLRDHVLTWMIRFGVIGKSAAAVGVENTVADAPHMIEARKKYNDLSSSLAAVQSDLRNTKDALGKLDTDFGPQGEWKKLENTCIDREQGDYTYTLCFFGKVTQKSNKDGATHHLGTYAGWNAGSDVQPGTEAYYSKQLYNRGLKCWNGPERSVNVDMTCGTSNEITHISEPEKCEYRFQVTTPALCWPDLQWEKQQHAEGQEGVKQQHAARVDL</sequence>
<comment type="caution">
    <text evidence="1">The sequence shown here is derived from an EMBL/GenBank/DDBJ whole genome shotgun (WGS) entry which is preliminary data.</text>
</comment>
<keyword evidence="2" id="KW-1185">Reference proteome</keyword>
<organism evidence="1 2">
    <name type="scientific">Naganishia onofrii</name>
    <dbReference type="NCBI Taxonomy" id="1851511"/>
    <lineage>
        <taxon>Eukaryota</taxon>
        <taxon>Fungi</taxon>
        <taxon>Dikarya</taxon>
        <taxon>Basidiomycota</taxon>
        <taxon>Agaricomycotina</taxon>
        <taxon>Tremellomycetes</taxon>
        <taxon>Filobasidiales</taxon>
        <taxon>Filobasidiaceae</taxon>
        <taxon>Naganishia</taxon>
    </lineage>
</organism>
<dbReference type="EMBL" id="JASBWV010000006">
    <property type="protein sequence ID" value="KAJ9126072.1"/>
    <property type="molecule type" value="Genomic_DNA"/>
</dbReference>
<protein>
    <submittedName>
        <fullName evidence="1">Uncharacterized protein</fullName>
    </submittedName>
</protein>
<gene>
    <name evidence="1" type="ORF">QFC24_002344</name>
</gene>
<reference evidence="1" key="1">
    <citation type="submission" date="2023-04" db="EMBL/GenBank/DDBJ databases">
        <title>Draft Genome sequencing of Naganishia species isolated from polar environments using Oxford Nanopore Technology.</title>
        <authorList>
            <person name="Leo P."/>
            <person name="Venkateswaran K."/>
        </authorList>
    </citation>
    <scope>NUCLEOTIDE SEQUENCE</scope>
    <source>
        <strain evidence="1">DBVPG 5303</strain>
    </source>
</reference>
<accession>A0ACC2XS41</accession>
<proteinExistence type="predicted"/>
<evidence type="ECO:0000313" key="1">
    <source>
        <dbReference type="EMBL" id="KAJ9126072.1"/>
    </source>
</evidence>
<dbReference type="Proteomes" id="UP001234202">
    <property type="component" value="Unassembled WGS sequence"/>
</dbReference>
<name>A0ACC2XS41_9TREE</name>